<name>A0A9Q9DT81_CURCL</name>
<feature type="transmembrane region" description="Helical" evidence="7">
    <location>
        <begin position="103"/>
        <end position="120"/>
    </location>
</feature>
<feature type="compositionally biased region" description="Basic and acidic residues" evidence="6">
    <location>
        <begin position="339"/>
        <end position="348"/>
    </location>
</feature>
<dbReference type="InterPro" id="IPR049326">
    <property type="entry name" value="Rhodopsin_dom_fungi"/>
</dbReference>
<evidence type="ECO:0000256" key="6">
    <source>
        <dbReference type="SAM" id="MobiDB-lite"/>
    </source>
</evidence>
<dbReference type="PANTHER" id="PTHR33048:SF146">
    <property type="entry name" value="INTEGRAL MEMBRANE PROTEIN"/>
    <property type="match status" value="1"/>
</dbReference>
<gene>
    <name evidence="9" type="ORF">yc1106_05014</name>
</gene>
<evidence type="ECO:0000256" key="3">
    <source>
        <dbReference type="ARBA" id="ARBA00022989"/>
    </source>
</evidence>
<proteinExistence type="inferred from homology"/>
<feature type="transmembrane region" description="Helical" evidence="7">
    <location>
        <begin position="16"/>
        <end position="34"/>
    </location>
</feature>
<dbReference type="PANTHER" id="PTHR33048">
    <property type="entry name" value="PTH11-LIKE INTEGRAL MEMBRANE PROTEIN (AFU_ORTHOLOGUE AFUA_5G11245)"/>
    <property type="match status" value="1"/>
</dbReference>
<sequence length="385" mass="43955">MSTGTDWIAQHDLLRIDYAMVAITSTVFAVRVAVQIWRRRPIGAQDILLFIAFLAYLAFSILYIVITPIFFKLQAVEAGRIAPWPTMMTDLRLASEVMWQSGIEYWTCLWFVKFSLLALYKKLLAGMPKTYLWVWWATVVFCIVTWATCIITGPGLACDDTKAFFEKGKLCSSLGETRRQTINLYYAYAVDTLTNLMVLTCLEVMILPIKLIWNLQMEKAKKIGCGLLFASGFVCILFSTIRIVQVGRDGKPQSPDPKWLTLWTIVECSTAVMIGCCPMLASALPKGWVRSSHTQGYVQQSPNQSDETESRSHRLHDMHSSKSRRKRSEKTSENVSVASHDELPERRTGGTGIRVTDEMREQHRRRMEEDQRIKGEPLEVHREEV</sequence>
<dbReference type="AlphaFoldDB" id="A0A9Q9DT81"/>
<dbReference type="OrthoDB" id="2988756at2759"/>
<evidence type="ECO:0000256" key="2">
    <source>
        <dbReference type="ARBA" id="ARBA00022692"/>
    </source>
</evidence>
<accession>A0A9Q9DT81</accession>
<dbReference type="InterPro" id="IPR052337">
    <property type="entry name" value="SAT4-like"/>
</dbReference>
<feature type="compositionally biased region" description="Polar residues" evidence="6">
    <location>
        <begin position="294"/>
        <end position="305"/>
    </location>
</feature>
<keyword evidence="2 7" id="KW-0812">Transmembrane</keyword>
<evidence type="ECO:0000313" key="10">
    <source>
        <dbReference type="Proteomes" id="UP001056012"/>
    </source>
</evidence>
<evidence type="ECO:0000256" key="1">
    <source>
        <dbReference type="ARBA" id="ARBA00004141"/>
    </source>
</evidence>
<reference evidence="9" key="1">
    <citation type="submission" date="2021-12" db="EMBL/GenBank/DDBJ databases">
        <title>Curvularia clavata genome.</title>
        <authorList>
            <person name="Cao Y."/>
        </authorList>
    </citation>
    <scope>NUCLEOTIDE SEQUENCE</scope>
    <source>
        <strain evidence="9">Yc1106</strain>
    </source>
</reference>
<organism evidence="9 10">
    <name type="scientific">Curvularia clavata</name>
    <dbReference type="NCBI Taxonomy" id="95742"/>
    <lineage>
        <taxon>Eukaryota</taxon>
        <taxon>Fungi</taxon>
        <taxon>Dikarya</taxon>
        <taxon>Ascomycota</taxon>
        <taxon>Pezizomycotina</taxon>
        <taxon>Dothideomycetes</taxon>
        <taxon>Pleosporomycetidae</taxon>
        <taxon>Pleosporales</taxon>
        <taxon>Pleosporineae</taxon>
        <taxon>Pleosporaceae</taxon>
        <taxon>Curvularia</taxon>
    </lineage>
</organism>
<evidence type="ECO:0000256" key="5">
    <source>
        <dbReference type="ARBA" id="ARBA00038359"/>
    </source>
</evidence>
<feature type="transmembrane region" description="Helical" evidence="7">
    <location>
        <begin position="132"/>
        <end position="157"/>
    </location>
</feature>
<evidence type="ECO:0000313" key="9">
    <source>
        <dbReference type="EMBL" id="USP77740.1"/>
    </source>
</evidence>
<evidence type="ECO:0000259" key="8">
    <source>
        <dbReference type="Pfam" id="PF20684"/>
    </source>
</evidence>
<feature type="region of interest" description="Disordered" evidence="6">
    <location>
        <begin position="294"/>
        <end position="385"/>
    </location>
</feature>
<dbReference type="GO" id="GO:0016020">
    <property type="term" value="C:membrane"/>
    <property type="evidence" value="ECO:0007669"/>
    <property type="project" value="UniProtKB-SubCell"/>
</dbReference>
<keyword evidence="3 7" id="KW-1133">Transmembrane helix</keyword>
<comment type="similarity">
    <text evidence="5">Belongs to the SAT4 family.</text>
</comment>
<feature type="compositionally biased region" description="Basic and acidic residues" evidence="6">
    <location>
        <begin position="355"/>
        <end position="385"/>
    </location>
</feature>
<feature type="compositionally biased region" description="Basic and acidic residues" evidence="6">
    <location>
        <begin position="308"/>
        <end position="320"/>
    </location>
</feature>
<feature type="transmembrane region" description="Helical" evidence="7">
    <location>
        <begin position="193"/>
        <end position="213"/>
    </location>
</feature>
<feature type="transmembrane region" description="Helical" evidence="7">
    <location>
        <begin position="225"/>
        <end position="247"/>
    </location>
</feature>
<protein>
    <recommendedName>
        <fullName evidence="8">Rhodopsin domain-containing protein</fullName>
    </recommendedName>
</protein>
<evidence type="ECO:0000256" key="4">
    <source>
        <dbReference type="ARBA" id="ARBA00023136"/>
    </source>
</evidence>
<keyword evidence="10" id="KW-1185">Reference proteome</keyword>
<dbReference type="VEuPathDB" id="FungiDB:yc1106_05014"/>
<feature type="domain" description="Rhodopsin" evidence="8">
    <location>
        <begin position="30"/>
        <end position="284"/>
    </location>
</feature>
<dbReference type="Proteomes" id="UP001056012">
    <property type="component" value="Chromosome 3"/>
</dbReference>
<feature type="transmembrane region" description="Helical" evidence="7">
    <location>
        <begin position="46"/>
        <end position="71"/>
    </location>
</feature>
<comment type="subcellular location">
    <subcellularLocation>
        <location evidence="1">Membrane</location>
        <topology evidence="1">Multi-pass membrane protein</topology>
    </subcellularLocation>
</comment>
<dbReference type="EMBL" id="CP089276">
    <property type="protein sequence ID" value="USP77740.1"/>
    <property type="molecule type" value="Genomic_DNA"/>
</dbReference>
<keyword evidence="4 7" id="KW-0472">Membrane</keyword>
<dbReference type="Pfam" id="PF20684">
    <property type="entry name" value="Fung_rhodopsin"/>
    <property type="match status" value="1"/>
</dbReference>
<feature type="transmembrane region" description="Helical" evidence="7">
    <location>
        <begin position="259"/>
        <end position="281"/>
    </location>
</feature>
<evidence type="ECO:0000256" key="7">
    <source>
        <dbReference type="SAM" id="Phobius"/>
    </source>
</evidence>